<evidence type="ECO:0000256" key="1">
    <source>
        <dbReference type="ARBA" id="ARBA00001946"/>
    </source>
</evidence>
<evidence type="ECO:0000259" key="3">
    <source>
        <dbReference type="PROSITE" id="PS51462"/>
    </source>
</evidence>
<dbReference type="SUPFAM" id="SSF55811">
    <property type="entry name" value="Nudix"/>
    <property type="match status" value="1"/>
</dbReference>
<feature type="domain" description="Nudix hydrolase" evidence="3">
    <location>
        <begin position="9"/>
        <end position="141"/>
    </location>
</feature>
<dbReference type="InterPro" id="IPR020084">
    <property type="entry name" value="NUDIX_hydrolase_CS"/>
</dbReference>
<proteinExistence type="predicted"/>
<keyword evidence="2" id="KW-0378">Hydrolase</keyword>
<dbReference type="STRING" id="1802407.A3I40_00210"/>
<gene>
    <name evidence="4" type="ORF">A3I40_00210</name>
</gene>
<accession>A0A1F7V837</accession>
<dbReference type="PANTHER" id="PTHR43046:SF14">
    <property type="entry name" value="MUTT_NUDIX FAMILY PROTEIN"/>
    <property type="match status" value="1"/>
</dbReference>
<protein>
    <recommendedName>
        <fullName evidence="3">Nudix hydrolase domain-containing protein</fullName>
    </recommendedName>
</protein>
<dbReference type="Proteomes" id="UP000178723">
    <property type="component" value="Unassembled WGS sequence"/>
</dbReference>
<comment type="cofactor">
    <cofactor evidence="1">
        <name>Mg(2+)</name>
        <dbReference type="ChEBI" id="CHEBI:18420"/>
    </cofactor>
</comment>
<evidence type="ECO:0000313" key="4">
    <source>
        <dbReference type="EMBL" id="OGL86659.1"/>
    </source>
</evidence>
<dbReference type="PANTHER" id="PTHR43046">
    <property type="entry name" value="GDP-MANNOSE MANNOSYL HYDROLASE"/>
    <property type="match status" value="1"/>
</dbReference>
<dbReference type="InterPro" id="IPR015797">
    <property type="entry name" value="NUDIX_hydrolase-like_dom_sf"/>
</dbReference>
<dbReference type="Gene3D" id="3.90.79.10">
    <property type="entry name" value="Nucleoside Triphosphate Pyrophosphohydrolase"/>
    <property type="match status" value="1"/>
</dbReference>
<sequence>MQFEPKLKKFHLHVRAVIHDGDYLLVARTKGEDYCFLPGGHYEVGETLAEALGREIEEEMGLKAEVKQYLGIVENRWFEDNLHHYEINHVFEVEVPKLNTKVNPLSQENHLEFFWVKSDYFEKQNLLPIIIRPLITNWFKGSREIWHERNLE</sequence>
<evidence type="ECO:0000313" key="5">
    <source>
        <dbReference type="Proteomes" id="UP000178723"/>
    </source>
</evidence>
<dbReference type="Pfam" id="PF00293">
    <property type="entry name" value="NUDIX"/>
    <property type="match status" value="1"/>
</dbReference>
<dbReference type="PROSITE" id="PS00893">
    <property type="entry name" value="NUDIX_BOX"/>
    <property type="match status" value="1"/>
</dbReference>
<dbReference type="GO" id="GO:0016787">
    <property type="term" value="F:hydrolase activity"/>
    <property type="evidence" value="ECO:0007669"/>
    <property type="project" value="UniProtKB-KW"/>
</dbReference>
<dbReference type="AlphaFoldDB" id="A0A1F7V837"/>
<organism evidence="4 5">
    <name type="scientific">Candidatus Uhrbacteria bacterium RIFCSPLOWO2_02_FULL_48_12</name>
    <dbReference type="NCBI Taxonomy" id="1802407"/>
    <lineage>
        <taxon>Bacteria</taxon>
        <taxon>Candidatus Uhriibacteriota</taxon>
    </lineage>
</organism>
<reference evidence="4 5" key="1">
    <citation type="journal article" date="2016" name="Nat. Commun.">
        <title>Thousands of microbial genomes shed light on interconnected biogeochemical processes in an aquifer system.</title>
        <authorList>
            <person name="Anantharaman K."/>
            <person name="Brown C.T."/>
            <person name="Hug L.A."/>
            <person name="Sharon I."/>
            <person name="Castelle C.J."/>
            <person name="Probst A.J."/>
            <person name="Thomas B.C."/>
            <person name="Singh A."/>
            <person name="Wilkins M.J."/>
            <person name="Karaoz U."/>
            <person name="Brodie E.L."/>
            <person name="Williams K.H."/>
            <person name="Hubbard S.S."/>
            <person name="Banfield J.F."/>
        </authorList>
    </citation>
    <scope>NUCLEOTIDE SEQUENCE [LARGE SCALE GENOMIC DNA]</scope>
</reference>
<name>A0A1F7V837_9BACT</name>
<dbReference type="InterPro" id="IPR000086">
    <property type="entry name" value="NUDIX_hydrolase_dom"/>
</dbReference>
<dbReference type="PROSITE" id="PS51462">
    <property type="entry name" value="NUDIX"/>
    <property type="match status" value="1"/>
</dbReference>
<comment type="caution">
    <text evidence="4">The sequence shown here is derived from an EMBL/GenBank/DDBJ whole genome shotgun (WGS) entry which is preliminary data.</text>
</comment>
<dbReference type="EMBL" id="MGEP01000045">
    <property type="protein sequence ID" value="OGL86659.1"/>
    <property type="molecule type" value="Genomic_DNA"/>
</dbReference>
<evidence type="ECO:0000256" key="2">
    <source>
        <dbReference type="ARBA" id="ARBA00022801"/>
    </source>
</evidence>